<comment type="caution">
    <text evidence="1">The sequence shown here is derived from an EMBL/GenBank/DDBJ whole genome shotgun (WGS) entry which is preliminary data.</text>
</comment>
<evidence type="ECO:0008006" key="3">
    <source>
        <dbReference type="Google" id="ProtNLM"/>
    </source>
</evidence>
<name>A0A4R7V1U1_9PSED</name>
<proteinExistence type="predicted"/>
<evidence type="ECO:0000313" key="1">
    <source>
        <dbReference type="EMBL" id="TDV42517.1"/>
    </source>
</evidence>
<evidence type="ECO:0000313" key="2">
    <source>
        <dbReference type="Proteomes" id="UP000295804"/>
    </source>
</evidence>
<reference evidence="1 2" key="1">
    <citation type="submission" date="2019-03" db="EMBL/GenBank/DDBJ databases">
        <title>Genomic analyses of the natural microbiome of Caenorhabditis elegans.</title>
        <authorList>
            <person name="Samuel B."/>
        </authorList>
    </citation>
    <scope>NUCLEOTIDE SEQUENCE [LARGE SCALE GENOMIC DNA]</scope>
    <source>
        <strain evidence="1 2">BIGb0525</strain>
    </source>
</reference>
<dbReference type="EMBL" id="SOCQ01000014">
    <property type="protein sequence ID" value="TDV42517.1"/>
    <property type="molecule type" value="Genomic_DNA"/>
</dbReference>
<dbReference type="AlphaFoldDB" id="A0A4R7V1U1"/>
<gene>
    <name evidence="1" type="ORF">EDF87_114160</name>
</gene>
<sequence>MNKYILTTTLLIGGCSPLQQAPLVYTSKQVLGIDISAPTTESTGFSMNLGFKNIDAAYVPLAVSKETEGVITPIKEIYATYGEGPQAERAAATPEQQQAVAKLTKDLVVKEQQVSLLKSARTQLIEHKTLIDNKTSLDSKPLSKKLSELLILPPDIETKLESKQVLTPTQVKETVGSVTEGINKKEVEAGETKKEIAQVLSISKRDAMSVFGSFDSGLKSDGTSGVSHQLGKMFSTGVAAQNLTQGLQRYAVLEQCLNLIKSTADAAQKKDLIAMCSRSTGAANPIAEP</sequence>
<dbReference type="RefSeq" id="WP_134177188.1">
    <property type="nucleotide sequence ID" value="NZ_SOCQ01000014.1"/>
</dbReference>
<dbReference type="Proteomes" id="UP000295804">
    <property type="component" value="Unassembled WGS sequence"/>
</dbReference>
<accession>A0A4R7V1U1</accession>
<dbReference type="PROSITE" id="PS51257">
    <property type="entry name" value="PROKAR_LIPOPROTEIN"/>
    <property type="match status" value="1"/>
</dbReference>
<organism evidence="1 2">
    <name type="scientific">Pseudomonas helmanticensis</name>
    <dbReference type="NCBI Taxonomy" id="1471381"/>
    <lineage>
        <taxon>Bacteria</taxon>
        <taxon>Pseudomonadati</taxon>
        <taxon>Pseudomonadota</taxon>
        <taxon>Gammaproteobacteria</taxon>
        <taxon>Pseudomonadales</taxon>
        <taxon>Pseudomonadaceae</taxon>
        <taxon>Pseudomonas</taxon>
    </lineage>
</organism>
<protein>
    <recommendedName>
        <fullName evidence="3">Lipoprotein</fullName>
    </recommendedName>
</protein>